<keyword evidence="3" id="KW-1185">Reference proteome</keyword>
<gene>
    <name evidence="2" type="ORF">L798_08522</name>
</gene>
<evidence type="ECO:0000256" key="1">
    <source>
        <dbReference type="SAM" id="MobiDB-lite"/>
    </source>
</evidence>
<protein>
    <submittedName>
        <fullName evidence="2">Uncharacterized protein</fullName>
    </submittedName>
</protein>
<name>A0A067RC14_ZOONE</name>
<feature type="compositionally biased region" description="Basic and acidic residues" evidence="1">
    <location>
        <begin position="1"/>
        <end position="16"/>
    </location>
</feature>
<dbReference type="EMBL" id="KK852746">
    <property type="protein sequence ID" value="KDR17320.1"/>
    <property type="molecule type" value="Genomic_DNA"/>
</dbReference>
<feature type="region of interest" description="Disordered" evidence="1">
    <location>
        <begin position="1"/>
        <end position="40"/>
    </location>
</feature>
<organism evidence="2 3">
    <name type="scientific">Zootermopsis nevadensis</name>
    <name type="common">Dampwood termite</name>
    <dbReference type="NCBI Taxonomy" id="136037"/>
    <lineage>
        <taxon>Eukaryota</taxon>
        <taxon>Metazoa</taxon>
        <taxon>Ecdysozoa</taxon>
        <taxon>Arthropoda</taxon>
        <taxon>Hexapoda</taxon>
        <taxon>Insecta</taxon>
        <taxon>Pterygota</taxon>
        <taxon>Neoptera</taxon>
        <taxon>Polyneoptera</taxon>
        <taxon>Dictyoptera</taxon>
        <taxon>Blattodea</taxon>
        <taxon>Blattoidea</taxon>
        <taxon>Termitoidae</taxon>
        <taxon>Termopsidae</taxon>
        <taxon>Zootermopsis</taxon>
    </lineage>
</organism>
<dbReference type="InParanoid" id="A0A067RC14"/>
<sequence>MVRNDDRLTVNKDTHLRGGYGRRPPCNRGSRGRALSCPCHRSHTSVSIPVAAHNRKVDQSV</sequence>
<evidence type="ECO:0000313" key="3">
    <source>
        <dbReference type="Proteomes" id="UP000027135"/>
    </source>
</evidence>
<dbReference type="Proteomes" id="UP000027135">
    <property type="component" value="Unassembled WGS sequence"/>
</dbReference>
<accession>A0A067RC14</accession>
<dbReference type="AlphaFoldDB" id="A0A067RC14"/>
<evidence type="ECO:0000313" key="2">
    <source>
        <dbReference type="EMBL" id="KDR17320.1"/>
    </source>
</evidence>
<reference evidence="2 3" key="1">
    <citation type="journal article" date="2014" name="Nat. Commun.">
        <title>Molecular traces of alternative social organization in a termite genome.</title>
        <authorList>
            <person name="Terrapon N."/>
            <person name="Li C."/>
            <person name="Robertson H.M."/>
            <person name="Ji L."/>
            <person name="Meng X."/>
            <person name="Booth W."/>
            <person name="Chen Z."/>
            <person name="Childers C.P."/>
            <person name="Glastad K.M."/>
            <person name="Gokhale K."/>
            <person name="Gowin J."/>
            <person name="Gronenberg W."/>
            <person name="Hermansen R.A."/>
            <person name="Hu H."/>
            <person name="Hunt B.G."/>
            <person name="Huylmans A.K."/>
            <person name="Khalil S.M."/>
            <person name="Mitchell R.D."/>
            <person name="Munoz-Torres M.C."/>
            <person name="Mustard J.A."/>
            <person name="Pan H."/>
            <person name="Reese J.T."/>
            <person name="Scharf M.E."/>
            <person name="Sun F."/>
            <person name="Vogel H."/>
            <person name="Xiao J."/>
            <person name="Yang W."/>
            <person name="Yang Z."/>
            <person name="Yang Z."/>
            <person name="Zhou J."/>
            <person name="Zhu J."/>
            <person name="Brent C.S."/>
            <person name="Elsik C.G."/>
            <person name="Goodisman M.A."/>
            <person name="Liberles D.A."/>
            <person name="Roe R.M."/>
            <person name="Vargo E.L."/>
            <person name="Vilcinskas A."/>
            <person name="Wang J."/>
            <person name="Bornberg-Bauer E."/>
            <person name="Korb J."/>
            <person name="Zhang G."/>
            <person name="Liebig J."/>
        </authorList>
    </citation>
    <scope>NUCLEOTIDE SEQUENCE [LARGE SCALE GENOMIC DNA]</scope>
    <source>
        <tissue evidence="2">Whole organism</tissue>
    </source>
</reference>
<proteinExistence type="predicted"/>